<keyword evidence="2" id="KW-1185">Reference proteome</keyword>
<protein>
    <submittedName>
        <fullName evidence="1">Uncharacterized protein</fullName>
    </submittedName>
</protein>
<evidence type="ECO:0000313" key="2">
    <source>
        <dbReference type="Proteomes" id="UP001163321"/>
    </source>
</evidence>
<name>A0ACC0W6I8_9STRA</name>
<evidence type="ECO:0000313" key="1">
    <source>
        <dbReference type="EMBL" id="KAI9914177.1"/>
    </source>
</evidence>
<reference evidence="1 2" key="1">
    <citation type="journal article" date="2022" name="bioRxiv">
        <title>The genome of the oomycete Peronosclerospora sorghi, a cosmopolitan pathogen of maize and sorghum, is inflated with dispersed pseudogenes.</title>
        <authorList>
            <person name="Fletcher K."/>
            <person name="Martin F."/>
            <person name="Isakeit T."/>
            <person name="Cavanaugh K."/>
            <person name="Magill C."/>
            <person name="Michelmore R."/>
        </authorList>
    </citation>
    <scope>NUCLEOTIDE SEQUENCE [LARGE SCALE GENOMIC DNA]</scope>
    <source>
        <strain evidence="1">P6</strain>
    </source>
</reference>
<proteinExistence type="predicted"/>
<sequence length="81" mass="9235">MSVVSTSSCDLLLQRSIHVVIQKLALLMRRQYGFVIYVRKIHGRKKTPSAFHVDQSLAGGWDVVVFKVDYLYPFESFTAVS</sequence>
<gene>
    <name evidence="1" type="ORF">PsorP6_004947</name>
</gene>
<comment type="caution">
    <text evidence="1">The sequence shown here is derived from an EMBL/GenBank/DDBJ whole genome shotgun (WGS) entry which is preliminary data.</text>
</comment>
<dbReference type="EMBL" id="CM047583">
    <property type="protein sequence ID" value="KAI9914177.1"/>
    <property type="molecule type" value="Genomic_DNA"/>
</dbReference>
<organism evidence="1 2">
    <name type="scientific">Peronosclerospora sorghi</name>
    <dbReference type="NCBI Taxonomy" id="230839"/>
    <lineage>
        <taxon>Eukaryota</taxon>
        <taxon>Sar</taxon>
        <taxon>Stramenopiles</taxon>
        <taxon>Oomycota</taxon>
        <taxon>Peronosporomycetes</taxon>
        <taxon>Peronosporales</taxon>
        <taxon>Peronosporaceae</taxon>
        <taxon>Peronosclerospora</taxon>
    </lineage>
</organism>
<dbReference type="Proteomes" id="UP001163321">
    <property type="component" value="Chromosome 4"/>
</dbReference>
<accession>A0ACC0W6I8</accession>